<sequence length="214" mass="24638">MMCTWAMNLVALNGATSVTELNVGHPKRMYQSFHMSKTNFFALYELLETRYGLEEGERISVQEQVAIFLWIVGQRANNRNAQERFQHSGETIFKRFHNTIHSLNALAIKWIKPWPWPREEVHSKRLGNNINYPHFANCIGAIDGTHIKAHPDPKQLLRWINRKGYPTQNIMAACNFDMCFTFALTGCEGSAHDTRIFNDCLRNPVFNFPAPRGG</sequence>
<comment type="caution">
    <text evidence="1">The sequence shown here is derived from an EMBL/GenBank/DDBJ whole genome shotgun (WGS) entry which is preliminary data.</text>
</comment>
<reference evidence="1" key="1">
    <citation type="submission" date="2022-02" db="EMBL/GenBank/DDBJ databases">
        <title>Plant Genome Project.</title>
        <authorList>
            <person name="Zhang R.-G."/>
        </authorList>
    </citation>
    <scope>NUCLEOTIDE SEQUENCE</scope>
    <source>
        <strain evidence="1">AT1</strain>
    </source>
</reference>
<gene>
    <name evidence="1" type="ORF">RHMOL_Rhmol11G0123600</name>
</gene>
<keyword evidence="2" id="KW-1185">Reference proteome</keyword>
<organism evidence="1 2">
    <name type="scientific">Rhododendron molle</name>
    <name type="common">Chinese azalea</name>
    <name type="synonym">Azalea mollis</name>
    <dbReference type="NCBI Taxonomy" id="49168"/>
    <lineage>
        <taxon>Eukaryota</taxon>
        <taxon>Viridiplantae</taxon>
        <taxon>Streptophyta</taxon>
        <taxon>Embryophyta</taxon>
        <taxon>Tracheophyta</taxon>
        <taxon>Spermatophyta</taxon>
        <taxon>Magnoliopsida</taxon>
        <taxon>eudicotyledons</taxon>
        <taxon>Gunneridae</taxon>
        <taxon>Pentapetalae</taxon>
        <taxon>asterids</taxon>
        <taxon>Ericales</taxon>
        <taxon>Ericaceae</taxon>
        <taxon>Ericoideae</taxon>
        <taxon>Rhodoreae</taxon>
        <taxon>Rhododendron</taxon>
    </lineage>
</organism>
<name>A0ACC0LRB7_RHOML</name>
<evidence type="ECO:0000313" key="1">
    <source>
        <dbReference type="EMBL" id="KAI8531273.1"/>
    </source>
</evidence>
<accession>A0ACC0LRB7</accession>
<proteinExistence type="predicted"/>
<evidence type="ECO:0000313" key="2">
    <source>
        <dbReference type="Proteomes" id="UP001062846"/>
    </source>
</evidence>
<dbReference type="EMBL" id="CM046398">
    <property type="protein sequence ID" value="KAI8531273.1"/>
    <property type="molecule type" value="Genomic_DNA"/>
</dbReference>
<protein>
    <submittedName>
        <fullName evidence="1">Uncharacterized protein</fullName>
    </submittedName>
</protein>
<dbReference type="Proteomes" id="UP001062846">
    <property type="component" value="Chromosome 11"/>
</dbReference>